<feature type="domain" description="PE-PPE" evidence="2">
    <location>
        <begin position="57"/>
        <end position="223"/>
    </location>
</feature>
<dbReference type="InterPro" id="IPR029058">
    <property type="entry name" value="AB_hydrolase_fold"/>
</dbReference>
<gene>
    <name evidence="3" type="ORF">NGTWS1702_22790</name>
</gene>
<protein>
    <recommendedName>
        <fullName evidence="2">PE-PPE domain-containing protein</fullName>
    </recommendedName>
</protein>
<feature type="compositionally biased region" description="Acidic residues" evidence="1">
    <location>
        <begin position="281"/>
        <end position="294"/>
    </location>
</feature>
<dbReference type="Gene3D" id="3.40.50.1820">
    <property type="entry name" value="alpha/beta hydrolase"/>
    <property type="match status" value="1"/>
</dbReference>
<reference evidence="3 4" key="1">
    <citation type="submission" date="2021-08" db="EMBL/GenBank/DDBJ databases">
        <title>Draft genome sequence of Mycolicibacterium sp. NGTWS1702 strain.</title>
        <authorList>
            <person name="Matsumoto M."/>
            <person name="Tang B.C.C."/>
            <person name="Machida Y."/>
            <person name="Matoyama H."/>
            <person name="Kishihara T."/>
            <person name="Sato S."/>
            <person name="Kondo I."/>
            <person name="Sano M."/>
            <person name="Kato G."/>
        </authorList>
    </citation>
    <scope>NUCLEOTIDE SEQUENCE [LARGE SCALE GENOMIC DNA]</scope>
    <source>
        <strain evidence="3 4">NGTWSNA01</strain>
    </source>
</reference>
<sequence>MFDALLPSPARVLTLSLIAGGNDDDLRGVVCEQRTCVPVPYPYLDRKTGVIDFDNGLHANGSPGRQIGYGYSQGARVMSDWLNSYAGTEGAPTPEELSFVLIGNPGRKHGGSRVHLNEMTPDTDYRVLDVSRQYDLASDTPDDRTNLLAMMNAYAGFSSIHPDYESVDIYDSANYVWTEGNTTYVFVPTARLPILGFLYSIGLSGLADSLDAPLRAAIEKAYDRSYLPAKPGLPQAEAEPEPASVEPETEQAPVAAALQVSRKAQAQVDTDAASVVPGSEDSQEVSEPEAEGVDSDASLAEADLADADLADDATELSGDLDEDTVEPEADEDQAAVTTASATADSDSADSDSADPSSSADSPSSDNDTAASNQSSSDNDE</sequence>
<organism evidence="3 4">
    <name type="scientific">Mycolicibacterium cyprinidarum</name>
    <dbReference type="NCBI Taxonomy" id="2860311"/>
    <lineage>
        <taxon>Bacteria</taxon>
        <taxon>Bacillati</taxon>
        <taxon>Actinomycetota</taxon>
        <taxon>Actinomycetes</taxon>
        <taxon>Mycobacteriales</taxon>
        <taxon>Mycobacteriaceae</taxon>
        <taxon>Mycolicibacterium</taxon>
    </lineage>
</organism>
<keyword evidence="4" id="KW-1185">Reference proteome</keyword>
<dbReference type="InterPro" id="IPR013228">
    <property type="entry name" value="PE-PPE_C"/>
</dbReference>
<dbReference type="EMBL" id="BPRH01002387">
    <property type="protein sequence ID" value="GJF17013.1"/>
    <property type="molecule type" value="Genomic_DNA"/>
</dbReference>
<dbReference type="Pfam" id="PF08237">
    <property type="entry name" value="PE-PPE"/>
    <property type="match status" value="1"/>
</dbReference>
<comment type="caution">
    <text evidence="3">The sequence shown here is derived from an EMBL/GenBank/DDBJ whole genome shotgun (WGS) entry which is preliminary data.</text>
</comment>
<feature type="compositionally biased region" description="Acidic residues" evidence="1">
    <location>
        <begin position="303"/>
        <end position="333"/>
    </location>
</feature>
<dbReference type="Proteomes" id="UP001060504">
    <property type="component" value="Unassembled WGS sequence"/>
</dbReference>
<evidence type="ECO:0000259" key="2">
    <source>
        <dbReference type="Pfam" id="PF08237"/>
    </source>
</evidence>
<accession>A0ABQ4VCN9</accession>
<feature type="region of interest" description="Disordered" evidence="1">
    <location>
        <begin position="229"/>
        <end position="380"/>
    </location>
</feature>
<evidence type="ECO:0000313" key="3">
    <source>
        <dbReference type="EMBL" id="GJF17013.1"/>
    </source>
</evidence>
<proteinExistence type="predicted"/>
<name>A0ABQ4VCN9_9MYCO</name>
<feature type="compositionally biased region" description="Low complexity" evidence="1">
    <location>
        <begin position="353"/>
        <end position="372"/>
    </location>
</feature>
<evidence type="ECO:0000256" key="1">
    <source>
        <dbReference type="SAM" id="MobiDB-lite"/>
    </source>
</evidence>
<evidence type="ECO:0000313" key="4">
    <source>
        <dbReference type="Proteomes" id="UP001060504"/>
    </source>
</evidence>